<dbReference type="AlphaFoldDB" id="A0A917PPV6"/>
<proteinExistence type="predicted"/>
<dbReference type="Proteomes" id="UP000635726">
    <property type="component" value="Unassembled WGS sequence"/>
</dbReference>
<organism evidence="1 2">
    <name type="scientific">Deinococcus aquiradiocola</name>
    <dbReference type="NCBI Taxonomy" id="393059"/>
    <lineage>
        <taxon>Bacteria</taxon>
        <taxon>Thermotogati</taxon>
        <taxon>Deinococcota</taxon>
        <taxon>Deinococci</taxon>
        <taxon>Deinococcales</taxon>
        <taxon>Deinococcaceae</taxon>
        <taxon>Deinococcus</taxon>
    </lineage>
</organism>
<keyword evidence="2" id="KW-1185">Reference proteome</keyword>
<comment type="caution">
    <text evidence="1">The sequence shown here is derived from an EMBL/GenBank/DDBJ whole genome shotgun (WGS) entry which is preliminary data.</text>
</comment>
<reference evidence="1" key="2">
    <citation type="submission" date="2020-09" db="EMBL/GenBank/DDBJ databases">
        <authorList>
            <person name="Sun Q."/>
            <person name="Ohkuma M."/>
        </authorList>
    </citation>
    <scope>NUCLEOTIDE SEQUENCE</scope>
    <source>
        <strain evidence="1">JCM 14371</strain>
    </source>
</reference>
<protein>
    <submittedName>
        <fullName evidence="1">Uncharacterized protein</fullName>
    </submittedName>
</protein>
<evidence type="ECO:0000313" key="2">
    <source>
        <dbReference type="Proteomes" id="UP000635726"/>
    </source>
</evidence>
<accession>A0A917PPV6</accession>
<evidence type="ECO:0000313" key="1">
    <source>
        <dbReference type="EMBL" id="GGJ87263.1"/>
    </source>
</evidence>
<name>A0A917PPV6_9DEIO</name>
<reference evidence="1" key="1">
    <citation type="journal article" date="2014" name="Int. J. Syst. Evol. Microbiol.">
        <title>Complete genome sequence of Corynebacterium casei LMG S-19264T (=DSM 44701T), isolated from a smear-ripened cheese.</title>
        <authorList>
            <consortium name="US DOE Joint Genome Institute (JGI-PGF)"/>
            <person name="Walter F."/>
            <person name="Albersmeier A."/>
            <person name="Kalinowski J."/>
            <person name="Ruckert C."/>
        </authorList>
    </citation>
    <scope>NUCLEOTIDE SEQUENCE</scope>
    <source>
        <strain evidence="1">JCM 14371</strain>
    </source>
</reference>
<dbReference type="RefSeq" id="WP_194517281.1">
    <property type="nucleotide sequence ID" value="NZ_BMOE01000017.1"/>
</dbReference>
<dbReference type="EMBL" id="BMOE01000017">
    <property type="protein sequence ID" value="GGJ87263.1"/>
    <property type="molecule type" value="Genomic_DNA"/>
</dbReference>
<gene>
    <name evidence="1" type="ORF">GCM10008939_34140</name>
</gene>
<sequence length="152" mass="17430">MYYVLAGDWSKMPNESSIPRVEKRLMSMDLFMDVWSTEPLMKKWPEIEVSMTKRTAMLDYLATTGGLDICKRAMFGEIRKLDRNIEELPVNVVDRKSGDKIDIPYAVLHPLCSFRAFDLNKSSRRSSGKIKTLVPTEDLLASEIPILSSWLI</sequence>